<dbReference type="Proteomes" id="UP000298325">
    <property type="component" value="Unassembled WGS sequence"/>
</dbReference>
<dbReference type="AlphaFoldDB" id="A0A4Z1C2S3"/>
<name>A0A4Z1C2S3_9GAMM</name>
<keyword evidence="1" id="KW-0812">Transmembrane</keyword>
<protein>
    <submittedName>
        <fullName evidence="2">Uncharacterized protein</fullName>
    </submittedName>
</protein>
<dbReference type="EMBL" id="SRPF01000002">
    <property type="protein sequence ID" value="TGN40451.1"/>
    <property type="molecule type" value="Genomic_DNA"/>
</dbReference>
<sequence length="122" mass="13013">MLTTLQFSYVLLGIIMNLMSLLHFRATGTYYTPTRPGAGIAAMATYGICALLSMLDSQWPFRITMTVLMVILAGGGVIKHLATGSPGQYASTGTRWLAVLINGYGVVVTAFVLTVSFFEPGG</sequence>
<reference evidence="2 3" key="1">
    <citation type="submission" date="2019-04" db="EMBL/GenBank/DDBJ databases">
        <authorList>
            <person name="Park S."/>
            <person name="Yoon J.-H."/>
        </authorList>
    </citation>
    <scope>NUCLEOTIDE SEQUENCE [LARGE SCALE GENOMIC DNA]</scope>
    <source>
        <strain evidence="2 3">HJM-18</strain>
    </source>
</reference>
<accession>A0A4Z1C2S3</accession>
<keyword evidence="1" id="KW-0472">Membrane</keyword>
<evidence type="ECO:0000256" key="1">
    <source>
        <dbReference type="SAM" id="Phobius"/>
    </source>
</evidence>
<evidence type="ECO:0000313" key="3">
    <source>
        <dbReference type="Proteomes" id="UP000298325"/>
    </source>
</evidence>
<proteinExistence type="predicted"/>
<feature type="transmembrane region" description="Helical" evidence="1">
    <location>
        <begin position="6"/>
        <end position="24"/>
    </location>
</feature>
<feature type="transmembrane region" description="Helical" evidence="1">
    <location>
        <begin position="36"/>
        <end position="55"/>
    </location>
</feature>
<gene>
    <name evidence="2" type="ORF">E5Q11_09290</name>
</gene>
<feature type="transmembrane region" description="Helical" evidence="1">
    <location>
        <begin position="94"/>
        <end position="118"/>
    </location>
</feature>
<dbReference type="RefSeq" id="WP_135803113.1">
    <property type="nucleotide sequence ID" value="NZ_SRPF01000002.1"/>
</dbReference>
<evidence type="ECO:0000313" key="2">
    <source>
        <dbReference type="EMBL" id="TGN40451.1"/>
    </source>
</evidence>
<feature type="transmembrane region" description="Helical" evidence="1">
    <location>
        <begin position="61"/>
        <end position="82"/>
    </location>
</feature>
<comment type="caution">
    <text evidence="2">The sequence shown here is derived from an EMBL/GenBank/DDBJ whole genome shotgun (WGS) entry which is preliminary data.</text>
</comment>
<keyword evidence="3" id="KW-1185">Reference proteome</keyword>
<organism evidence="2 3">
    <name type="scientific">Marinobacter confluentis</name>
    <dbReference type="NCBI Taxonomy" id="1697557"/>
    <lineage>
        <taxon>Bacteria</taxon>
        <taxon>Pseudomonadati</taxon>
        <taxon>Pseudomonadota</taxon>
        <taxon>Gammaproteobacteria</taxon>
        <taxon>Pseudomonadales</taxon>
        <taxon>Marinobacteraceae</taxon>
        <taxon>Marinobacter</taxon>
    </lineage>
</organism>
<keyword evidence="1" id="KW-1133">Transmembrane helix</keyword>